<organism evidence="2 3">
    <name type="scientific">Pleurodeles waltl</name>
    <name type="common">Iberian ribbed newt</name>
    <dbReference type="NCBI Taxonomy" id="8319"/>
    <lineage>
        <taxon>Eukaryota</taxon>
        <taxon>Metazoa</taxon>
        <taxon>Chordata</taxon>
        <taxon>Craniata</taxon>
        <taxon>Vertebrata</taxon>
        <taxon>Euteleostomi</taxon>
        <taxon>Amphibia</taxon>
        <taxon>Batrachia</taxon>
        <taxon>Caudata</taxon>
        <taxon>Salamandroidea</taxon>
        <taxon>Salamandridae</taxon>
        <taxon>Pleurodelinae</taxon>
        <taxon>Pleurodeles</taxon>
    </lineage>
</organism>
<feature type="region of interest" description="Disordered" evidence="1">
    <location>
        <begin position="18"/>
        <end position="71"/>
    </location>
</feature>
<keyword evidence="3" id="KW-1185">Reference proteome</keyword>
<dbReference type="AlphaFoldDB" id="A0AAV7TK28"/>
<accession>A0AAV7TK28</accession>
<gene>
    <name evidence="2" type="ORF">NDU88_001430</name>
</gene>
<evidence type="ECO:0000313" key="2">
    <source>
        <dbReference type="EMBL" id="KAJ1176147.1"/>
    </source>
</evidence>
<reference evidence="2" key="1">
    <citation type="journal article" date="2022" name="bioRxiv">
        <title>Sequencing and chromosome-scale assembly of the giantPleurodeles waltlgenome.</title>
        <authorList>
            <person name="Brown T."/>
            <person name="Elewa A."/>
            <person name="Iarovenko S."/>
            <person name="Subramanian E."/>
            <person name="Araus A.J."/>
            <person name="Petzold A."/>
            <person name="Susuki M."/>
            <person name="Suzuki K.-i.T."/>
            <person name="Hayashi T."/>
            <person name="Toyoda A."/>
            <person name="Oliveira C."/>
            <person name="Osipova E."/>
            <person name="Leigh N.D."/>
            <person name="Simon A."/>
            <person name="Yun M.H."/>
        </authorList>
    </citation>
    <scope>NUCLEOTIDE SEQUENCE</scope>
    <source>
        <strain evidence="2">20211129_DDA</strain>
        <tissue evidence="2">Liver</tissue>
    </source>
</reference>
<name>A0AAV7TK28_PLEWA</name>
<evidence type="ECO:0000313" key="3">
    <source>
        <dbReference type="Proteomes" id="UP001066276"/>
    </source>
</evidence>
<comment type="caution">
    <text evidence="2">The sequence shown here is derived from an EMBL/GenBank/DDBJ whole genome shotgun (WGS) entry which is preliminary data.</text>
</comment>
<sequence length="102" mass="10886">MLSKISLVRFMVRPTKFNNAPGFLDTSPEVSSRVQLRGQQPKASRSDGHSEASGATTAELASERTASQHESATDLAAAFNTVAHEIRVNCLEAAGLNDMALN</sequence>
<protein>
    <submittedName>
        <fullName evidence="2">Uncharacterized protein</fullName>
    </submittedName>
</protein>
<feature type="compositionally biased region" description="Polar residues" evidence="1">
    <location>
        <begin position="28"/>
        <end position="43"/>
    </location>
</feature>
<proteinExistence type="predicted"/>
<dbReference type="EMBL" id="JANPWB010000006">
    <property type="protein sequence ID" value="KAJ1176147.1"/>
    <property type="molecule type" value="Genomic_DNA"/>
</dbReference>
<dbReference type="Proteomes" id="UP001066276">
    <property type="component" value="Chromosome 3_2"/>
</dbReference>
<evidence type="ECO:0000256" key="1">
    <source>
        <dbReference type="SAM" id="MobiDB-lite"/>
    </source>
</evidence>